<keyword evidence="3" id="KW-1185">Reference proteome</keyword>
<accession>A0AAV4A6U0</accession>
<reference evidence="2 3" key="1">
    <citation type="journal article" date="2021" name="Elife">
        <title>Chloroplast acquisition without the gene transfer in kleptoplastic sea slugs, Plakobranchus ocellatus.</title>
        <authorList>
            <person name="Maeda T."/>
            <person name="Takahashi S."/>
            <person name="Yoshida T."/>
            <person name="Shimamura S."/>
            <person name="Takaki Y."/>
            <person name="Nagai Y."/>
            <person name="Toyoda A."/>
            <person name="Suzuki Y."/>
            <person name="Arimoto A."/>
            <person name="Ishii H."/>
            <person name="Satoh N."/>
            <person name="Nishiyama T."/>
            <person name="Hasebe M."/>
            <person name="Maruyama T."/>
            <person name="Minagawa J."/>
            <person name="Obokata J."/>
            <person name="Shigenobu S."/>
        </authorList>
    </citation>
    <scope>NUCLEOTIDE SEQUENCE [LARGE SCALE GENOMIC DNA]</scope>
</reference>
<feature type="compositionally biased region" description="Polar residues" evidence="1">
    <location>
        <begin position="370"/>
        <end position="380"/>
    </location>
</feature>
<evidence type="ECO:0000313" key="2">
    <source>
        <dbReference type="EMBL" id="GFO03895.1"/>
    </source>
</evidence>
<evidence type="ECO:0000256" key="1">
    <source>
        <dbReference type="SAM" id="MobiDB-lite"/>
    </source>
</evidence>
<protein>
    <submittedName>
        <fullName evidence="2">Uncharacterized protein</fullName>
    </submittedName>
</protein>
<sequence length="380" mass="42679">MNVCSIHTSTDLVPGPPRNLSVRLTYRPTPREPDEDEAFFTLEWRPPQYWPLDGLQFDVMSEVDCPSRRNDQVYIFRDTTVMEIDIRQGERVYVVNGRIPVYAMGCKIIFLVGSKPKCSEEAKIRASSVTTTSITLACNNLPNYTGPYCNAPPVQVPVFPSPVRNVTLMVIPEPDNRLLARVFWLPPKRTGSAGYIDAYYLFWGVVSLRETKLIAGFKTDLASTKVPGTQLSAELLLNISGFEPFETLGVVIQAAGPNQTVEKAFSTIHQSVNLVPSYYDLTPEHVVANNSTVYVIQTNHRDPQISKVKIDVFWRRPSLSLGLDVSSYHVTLQPQYIDDNYLSEKPGSEEDIDQMTKTRDFQTDHVSAETPESVNTVGRV</sequence>
<gene>
    <name evidence="2" type="ORF">PoB_003040000</name>
</gene>
<dbReference type="Proteomes" id="UP000735302">
    <property type="component" value="Unassembled WGS sequence"/>
</dbReference>
<dbReference type="AlphaFoldDB" id="A0AAV4A6U0"/>
<organism evidence="2 3">
    <name type="scientific">Plakobranchus ocellatus</name>
    <dbReference type="NCBI Taxonomy" id="259542"/>
    <lineage>
        <taxon>Eukaryota</taxon>
        <taxon>Metazoa</taxon>
        <taxon>Spiralia</taxon>
        <taxon>Lophotrochozoa</taxon>
        <taxon>Mollusca</taxon>
        <taxon>Gastropoda</taxon>
        <taxon>Heterobranchia</taxon>
        <taxon>Euthyneura</taxon>
        <taxon>Panpulmonata</taxon>
        <taxon>Sacoglossa</taxon>
        <taxon>Placobranchoidea</taxon>
        <taxon>Plakobranchidae</taxon>
        <taxon>Plakobranchus</taxon>
    </lineage>
</organism>
<comment type="caution">
    <text evidence="2">The sequence shown here is derived from an EMBL/GenBank/DDBJ whole genome shotgun (WGS) entry which is preliminary data.</text>
</comment>
<proteinExistence type="predicted"/>
<dbReference type="EMBL" id="BLXT01003731">
    <property type="protein sequence ID" value="GFO03895.1"/>
    <property type="molecule type" value="Genomic_DNA"/>
</dbReference>
<evidence type="ECO:0000313" key="3">
    <source>
        <dbReference type="Proteomes" id="UP000735302"/>
    </source>
</evidence>
<name>A0AAV4A6U0_9GAST</name>
<feature type="region of interest" description="Disordered" evidence="1">
    <location>
        <begin position="360"/>
        <end position="380"/>
    </location>
</feature>